<reference evidence="1 2" key="2">
    <citation type="submission" date="2018-11" db="EMBL/GenBank/DDBJ databases">
        <authorList>
            <consortium name="Pathogen Informatics"/>
        </authorList>
    </citation>
    <scope>NUCLEOTIDE SEQUENCE [LARGE SCALE GENOMIC DNA]</scope>
    <source>
        <strain evidence="1 2">Costa Rica</strain>
    </source>
</reference>
<protein>
    <submittedName>
        <fullName evidence="3">Secreted protein</fullName>
    </submittedName>
</protein>
<evidence type="ECO:0000313" key="2">
    <source>
        <dbReference type="Proteomes" id="UP000267027"/>
    </source>
</evidence>
<dbReference type="AlphaFoldDB" id="A0A0R3Q0S8"/>
<reference evidence="3" key="1">
    <citation type="submission" date="2017-02" db="UniProtKB">
        <authorList>
            <consortium name="WormBaseParasite"/>
        </authorList>
    </citation>
    <scope>IDENTIFICATION</scope>
</reference>
<dbReference type="EMBL" id="UYYA01005090">
    <property type="protein sequence ID" value="VDM64136.1"/>
    <property type="molecule type" value="Genomic_DNA"/>
</dbReference>
<keyword evidence="2" id="KW-1185">Reference proteome</keyword>
<name>A0A0R3Q0S8_ANGCS</name>
<evidence type="ECO:0000313" key="1">
    <source>
        <dbReference type="EMBL" id="VDM64136.1"/>
    </source>
</evidence>
<proteinExistence type="predicted"/>
<gene>
    <name evidence="1" type="ORF">ACOC_LOCUS12551</name>
</gene>
<sequence>MHSVTYFRATIEIRSSVAPSGRRGRLIVVVRAASQPSARTAIVRAVDVQRRVGACSSTFDGQRCRSPSDRRRFAVTGPLRTVAYRSSYSA</sequence>
<accession>A0A0R3Q0S8</accession>
<dbReference type="WBParaSite" id="ACOC_0001255001-mRNA-1">
    <property type="protein sequence ID" value="ACOC_0001255001-mRNA-1"/>
    <property type="gene ID" value="ACOC_0001255001"/>
</dbReference>
<organism evidence="3">
    <name type="scientific">Angiostrongylus costaricensis</name>
    <name type="common">Nematode worm</name>
    <dbReference type="NCBI Taxonomy" id="334426"/>
    <lineage>
        <taxon>Eukaryota</taxon>
        <taxon>Metazoa</taxon>
        <taxon>Ecdysozoa</taxon>
        <taxon>Nematoda</taxon>
        <taxon>Chromadorea</taxon>
        <taxon>Rhabditida</taxon>
        <taxon>Rhabditina</taxon>
        <taxon>Rhabditomorpha</taxon>
        <taxon>Strongyloidea</taxon>
        <taxon>Metastrongylidae</taxon>
        <taxon>Angiostrongylus</taxon>
    </lineage>
</organism>
<evidence type="ECO:0000313" key="3">
    <source>
        <dbReference type="WBParaSite" id="ACOC_0001255001-mRNA-1"/>
    </source>
</evidence>
<dbReference type="Proteomes" id="UP000267027">
    <property type="component" value="Unassembled WGS sequence"/>
</dbReference>